<dbReference type="Proteomes" id="UP000024376">
    <property type="component" value="Unassembled WGS sequence"/>
</dbReference>
<sequence>MIRTPQHPAPQTERGATKTPFPGLSVECAMTICSTATTTTMAQPKPEIARVPAD</sequence>
<dbReference type="AlphaFoldDB" id="A0A024SB26"/>
<accession>A0A024SB26</accession>
<evidence type="ECO:0000313" key="3">
    <source>
        <dbReference type="Proteomes" id="UP000024376"/>
    </source>
</evidence>
<dbReference type="HOGENOM" id="CLU_3052072_0_0_1"/>
<feature type="region of interest" description="Disordered" evidence="1">
    <location>
        <begin position="1"/>
        <end position="22"/>
    </location>
</feature>
<proteinExistence type="predicted"/>
<gene>
    <name evidence="2" type="ORF">M419DRAFT_118720</name>
</gene>
<dbReference type="KEGG" id="trr:M419DRAFT_118720"/>
<organism evidence="2 3">
    <name type="scientific">Hypocrea jecorina (strain ATCC 56765 / BCRC 32924 / NRRL 11460 / Rut C-30)</name>
    <name type="common">Trichoderma reesei</name>
    <dbReference type="NCBI Taxonomy" id="1344414"/>
    <lineage>
        <taxon>Eukaryota</taxon>
        <taxon>Fungi</taxon>
        <taxon>Dikarya</taxon>
        <taxon>Ascomycota</taxon>
        <taxon>Pezizomycotina</taxon>
        <taxon>Sordariomycetes</taxon>
        <taxon>Hypocreomycetidae</taxon>
        <taxon>Hypocreales</taxon>
        <taxon>Hypocreaceae</taxon>
        <taxon>Trichoderma</taxon>
    </lineage>
</organism>
<name>A0A024SB26_HYPJR</name>
<reference evidence="3" key="1">
    <citation type="journal article" date="2013" name="Ind. Biotechnol.">
        <title>Comparative genomics analysis of Trichoderma reesei strains.</title>
        <authorList>
            <person name="Koike H."/>
            <person name="Aerts A."/>
            <person name="LaButti K."/>
            <person name="Grigoriev I.V."/>
            <person name="Baker S.E."/>
        </authorList>
    </citation>
    <scope>NUCLEOTIDE SEQUENCE [LARGE SCALE GENOMIC DNA]</scope>
    <source>
        <strain evidence="3">ATCC 56765 / BCRC 32924 / NRRL 11460 / Rut C-30</strain>
    </source>
</reference>
<evidence type="ECO:0000313" key="2">
    <source>
        <dbReference type="EMBL" id="ETS02539.1"/>
    </source>
</evidence>
<protein>
    <submittedName>
        <fullName evidence="2">Uncharacterized protein</fullName>
    </submittedName>
</protein>
<dbReference type="EMBL" id="KI911145">
    <property type="protein sequence ID" value="ETS02539.1"/>
    <property type="molecule type" value="Genomic_DNA"/>
</dbReference>
<evidence type="ECO:0000256" key="1">
    <source>
        <dbReference type="SAM" id="MobiDB-lite"/>
    </source>
</evidence>